<organism evidence="1 2">
    <name type="scientific">Alkalibacillus filiformis</name>
    <dbReference type="NCBI Taxonomy" id="200990"/>
    <lineage>
        <taxon>Bacteria</taxon>
        <taxon>Bacillati</taxon>
        <taxon>Bacillota</taxon>
        <taxon>Bacilli</taxon>
        <taxon>Bacillales</taxon>
        <taxon>Bacillaceae</taxon>
        <taxon>Alkalibacillus</taxon>
    </lineage>
</organism>
<sequence length="650" mass="77517">MKELITNLQVHTIECIRDNKLNLLEENLSLLKKIHKRMLEESKQPNDSKSLKHLINSIDIILDKLADHNFYEEFIDLVSTFYLDAITHKFIFNFNSAFYRFAKSLKYIDEENSVKKINFSRLLVNIYILGSEINDYEYNKQVSHLLPHIYTNIQQNSNLSELTKKEVTDNLIGVIFDNLYLFDKKAYEQQITLFERLVLRLLKAAIDEKDSYVLNQIWNGKFSNEFGELNKSSKIILFIAVYSYYLSEKETLVDMEHFRALFTKVLGKKNDLLLLRGLDSFWSLYKLVKPELIGWEFMPSNGEAKWMMMEEVLEEFTIFYAASIDSSFIDEIDNTGELQSLLFKFNAKEFSKIEDKYENFIMHFGIKDYDKISDLRIIYEELLDKYYEGKLQELTEWDKKLENLKYLEVDKENLIDDSTFLSVLDKYDQQQFQNKNKYSIVERHLIPVSTLNNEFSLGKSNDFLIKRSRTKLQLSILNDLINEGLQVEEVIREVMFYYPEEFVKDLEVIINGHTKEFTHLFSSGINWRNLHFNKRRFEKFNKQMRQFTFISKASIPGLFLFNKNDYTYHLNNFTINYRKLNTKELHDQLKEYRIKEGYRIPILNNHSKELSLKEAKDFLKLNNRILESHIDLYFFSESVDNSLYIKFKNA</sequence>
<accession>A0ABU0DPI6</accession>
<name>A0ABU0DPI6_9BACI</name>
<dbReference type="Proteomes" id="UP001236723">
    <property type="component" value="Unassembled WGS sequence"/>
</dbReference>
<proteinExistence type="predicted"/>
<reference evidence="1 2" key="1">
    <citation type="submission" date="2023-07" db="EMBL/GenBank/DDBJ databases">
        <title>Genomic Encyclopedia of Type Strains, Phase IV (KMG-IV): sequencing the most valuable type-strain genomes for metagenomic binning, comparative biology and taxonomic classification.</title>
        <authorList>
            <person name="Goeker M."/>
        </authorList>
    </citation>
    <scope>NUCLEOTIDE SEQUENCE [LARGE SCALE GENOMIC DNA]</scope>
    <source>
        <strain evidence="1 2">DSM 15448</strain>
    </source>
</reference>
<comment type="caution">
    <text evidence="1">The sequence shown here is derived from an EMBL/GenBank/DDBJ whole genome shotgun (WGS) entry which is preliminary data.</text>
</comment>
<keyword evidence="2" id="KW-1185">Reference proteome</keyword>
<protein>
    <submittedName>
        <fullName evidence="1">Uncharacterized protein</fullName>
    </submittedName>
</protein>
<gene>
    <name evidence="1" type="ORF">J2R98_000158</name>
</gene>
<dbReference type="EMBL" id="JAUSUP010000001">
    <property type="protein sequence ID" value="MDQ0350355.1"/>
    <property type="molecule type" value="Genomic_DNA"/>
</dbReference>
<evidence type="ECO:0000313" key="1">
    <source>
        <dbReference type="EMBL" id="MDQ0350355.1"/>
    </source>
</evidence>
<dbReference type="RefSeq" id="WP_307065128.1">
    <property type="nucleotide sequence ID" value="NZ_JAUSUP010000001.1"/>
</dbReference>
<evidence type="ECO:0000313" key="2">
    <source>
        <dbReference type="Proteomes" id="UP001236723"/>
    </source>
</evidence>